<dbReference type="GO" id="GO:0071949">
    <property type="term" value="F:FAD binding"/>
    <property type="evidence" value="ECO:0007669"/>
    <property type="project" value="InterPro"/>
</dbReference>
<dbReference type="InterPro" id="IPR006094">
    <property type="entry name" value="Oxid_FAD_bind_N"/>
</dbReference>
<dbReference type="InterPro" id="IPR004113">
    <property type="entry name" value="FAD-bd_oxidored_4_C"/>
</dbReference>
<sequence length="465" mass="49661">METFQLISALQHLLGDAHVLLDDVQKAPFCIDQRRRYQGNALAVIQPATVAEICQVVRLAAAAGVSIVPQGGNTGLVGGATPVSMGRPSLVLSLARMNQIRQWHGDGVTVEAGVILAELNRLAGGRGQYLPIDLASSGSAQIGGVISTNAGGMRVIRHGMLRQHVLGLEVVLANGEVWSDLRPLLKNNCGYDLKQLFIGAEGTLGIVTAATLRLVPTPIQQATAWVALPDMAAALELLGALRQSAGDALTAFEVINHNCIELVAKHAPDLAWPLPGEHADWYALVELSASHQAIDLHTMLLDCLAGLGVQRAVVAQSQAQTDTLWRWRELIPEAQRLAGGNIKHDIAVPHDALPVFVSRAEQALKDRFPEVAIIAFGHAGDGNLHYNVAHTRSSAADTFLDEAEVNGLIYDLVKACGGTCSAEHGIGQLKRDRLRDWAGPTGWQLMQQIKSSLDPDGVFNPGKVL</sequence>
<evidence type="ECO:0000256" key="4">
    <source>
        <dbReference type="ARBA" id="ARBA00022827"/>
    </source>
</evidence>
<dbReference type="InterPro" id="IPR016164">
    <property type="entry name" value="FAD-linked_Oxase-like_C"/>
</dbReference>
<dbReference type="Gene3D" id="3.30.70.2190">
    <property type="match status" value="1"/>
</dbReference>
<dbReference type="Pfam" id="PF02913">
    <property type="entry name" value="FAD-oxidase_C"/>
    <property type="match status" value="1"/>
</dbReference>
<comment type="similarity">
    <text evidence="2">Belongs to the FAD-binding oxidoreductase/transferase type 4 family.</text>
</comment>
<dbReference type="SUPFAM" id="SSF55103">
    <property type="entry name" value="FAD-linked oxidases, C-terminal domain"/>
    <property type="match status" value="1"/>
</dbReference>
<keyword evidence="3" id="KW-0285">Flavoprotein</keyword>
<accession>A0A840MTZ3</accession>
<dbReference type="Proteomes" id="UP000575898">
    <property type="component" value="Unassembled WGS sequence"/>
</dbReference>
<dbReference type="Gene3D" id="3.30.43.10">
    <property type="entry name" value="Uridine Diphospho-n-acetylenolpyruvylglucosamine Reductase, domain 2"/>
    <property type="match status" value="1"/>
</dbReference>
<evidence type="ECO:0000256" key="3">
    <source>
        <dbReference type="ARBA" id="ARBA00022630"/>
    </source>
</evidence>
<dbReference type="AlphaFoldDB" id="A0A840MTZ3"/>
<evidence type="ECO:0000313" key="6">
    <source>
        <dbReference type="EMBL" id="MBB5019773.1"/>
    </source>
</evidence>
<dbReference type="EMBL" id="JACHHY010000020">
    <property type="protein sequence ID" value="MBB5019773.1"/>
    <property type="molecule type" value="Genomic_DNA"/>
</dbReference>
<dbReference type="InterPro" id="IPR051264">
    <property type="entry name" value="FAD-oxidored/transferase_4"/>
</dbReference>
<dbReference type="Gene3D" id="3.30.70.2740">
    <property type="match status" value="1"/>
</dbReference>
<dbReference type="PANTHER" id="PTHR43716">
    <property type="entry name" value="D-2-HYDROXYGLUTARATE DEHYDROGENASE, MITOCHONDRIAL"/>
    <property type="match status" value="1"/>
</dbReference>
<dbReference type="Pfam" id="PF01565">
    <property type="entry name" value="FAD_binding_4"/>
    <property type="match status" value="1"/>
</dbReference>
<comment type="caution">
    <text evidence="6">The sequence shown here is derived from an EMBL/GenBank/DDBJ whole genome shotgun (WGS) entry which is preliminary data.</text>
</comment>
<comment type="cofactor">
    <cofactor evidence="1">
        <name>FAD</name>
        <dbReference type="ChEBI" id="CHEBI:57692"/>
    </cofactor>
</comment>
<organism evidence="6 7">
    <name type="scientific">Chitinivorax tropicus</name>
    <dbReference type="NCBI Taxonomy" id="714531"/>
    <lineage>
        <taxon>Bacteria</taxon>
        <taxon>Pseudomonadati</taxon>
        <taxon>Pseudomonadota</taxon>
        <taxon>Betaproteobacteria</taxon>
        <taxon>Chitinivorax</taxon>
    </lineage>
</organism>
<keyword evidence="4" id="KW-0274">FAD</keyword>
<name>A0A840MTZ3_9PROT</name>
<dbReference type="PROSITE" id="PS51387">
    <property type="entry name" value="FAD_PCMH"/>
    <property type="match status" value="1"/>
</dbReference>
<proteinExistence type="inferred from homology"/>
<dbReference type="InterPro" id="IPR036318">
    <property type="entry name" value="FAD-bd_PCMH-like_sf"/>
</dbReference>
<keyword evidence="7" id="KW-1185">Reference proteome</keyword>
<reference evidence="6 7" key="1">
    <citation type="submission" date="2020-08" db="EMBL/GenBank/DDBJ databases">
        <title>Genomic Encyclopedia of Type Strains, Phase IV (KMG-IV): sequencing the most valuable type-strain genomes for metagenomic binning, comparative biology and taxonomic classification.</title>
        <authorList>
            <person name="Goeker M."/>
        </authorList>
    </citation>
    <scope>NUCLEOTIDE SEQUENCE [LARGE SCALE GENOMIC DNA]</scope>
    <source>
        <strain evidence="6 7">DSM 27165</strain>
    </source>
</reference>
<evidence type="ECO:0000256" key="1">
    <source>
        <dbReference type="ARBA" id="ARBA00001974"/>
    </source>
</evidence>
<dbReference type="Gene3D" id="3.30.465.10">
    <property type="match status" value="1"/>
</dbReference>
<dbReference type="FunFam" id="1.10.45.10:FF:000001">
    <property type="entry name" value="D-lactate dehydrogenase mitochondrial"/>
    <property type="match status" value="1"/>
</dbReference>
<evidence type="ECO:0000256" key="2">
    <source>
        <dbReference type="ARBA" id="ARBA00008000"/>
    </source>
</evidence>
<dbReference type="SUPFAM" id="SSF56176">
    <property type="entry name" value="FAD-binding/transporter-associated domain-like"/>
    <property type="match status" value="1"/>
</dbReference>
<feature type="domain" description="FAD-binding PCMH-type" evidence="5">
    <location>
        <begin position="37"/>
        <end position="217"/>
    </location>
</feature>
<evidence type="ECO:0000259" key="5">
    <source>
        <dbReference type="PROSITE" id="PS51387"/>
    </source>
</evidence>
<dbReference type="PANTHER" id="PTHR43716:SF2">
    <property type="entry name" value="BLL6224 PROTEIN"/>
    <property type="match status" value="1"/>
</dbReference>
<protein>
    <submittedName>
        <fullName evidence="6">FAD/FMN-containing dehydrogenase</fullName>
    </submittedName>
</protein>
<evidence type="ECO:0000313" key="7">
    <source>
        <dbReference type="Proteomes" id="UP000575898"/>
    </source>
</evidence>
<dbReference type="InterPro" id="IPR016169">
    <property type="entry name" value="FAD-bd_PCMH_sub2"/>
</dbReference>
<dbReference type="InterPro" id="IPR016171">
    <property type="entry name" value="Vanillyl_alc_oxidase_C-sub2"/>
</dbReference>
<dbReference type="InterPro" id="IPR016166">
    <property type="entry name" value="FAD-bd_PCMH"/>
</dbReference>
<dbReference type="InterPro" id="IPR016167">
    <property type="entry name" value="FAD-bd_PCMH_sub1"/>
</dbReference>
<dbReference type="GO" id="GO:0022904">
    <property type="term" value="P:respiratory electron transport chain"/>
    <property type="evidence" value="ECO:0007669"/>
    <property type="project" value="TreeGrafter"/>
</dbReference>
<dbReference type="GO" id="GO:0003824">
    <property type="term" value="F:catalytic activity"/>
    <property type="evidence" value="ECO:0007669"/>
    <property type="project" value="InterPro"/>
</dbReference>
<dbReference type="Gene3D" id="1.10.45.10">
    <property type="entry name" value="Vanillyl-alcohol Oxidase, Chain A, domain 4"/>
    <property type="match status" value="1"/>
</dbReference>
<gene>
    <name evidence="6" type="ORF">HNQ59_003081</name>
</gene>